<accession>A0A7J7NL38</accession>
<gene>
    <name evidence="1" type="ORF">GIB67_027614</name>
</gene>
<feature type="non-terminal residue" evidence="1">
    <location>
        <position position="1"/>
    </location>
</feature>
<dbReference type="EMBL" id="JACGCM010000715">
    <property type="protein sequence ID" value="KAF6167836.1"/>
    <property type="molecule type" value="Genomic_DNA"/>
</dbReference>
<dbReference type="Proteomes" id="UP000541444">
    <property type="component" value="Unassembled WGS sequence"/>
</dbReference>
<evidence type="ECO:0000313" key="1">
    <source>
        <dbReference type="EMBL" id="KAF6167836.1"/>
    </source>
</evidence>
<proteinExistence type="predicted"/>
<evidence type="ECO:0000313" key="2">
    <source>
        <dbReference type="Proteomes" id="UP000541444"/>
    </source>
</evidence>
<organism evidence="1 2">
    <name type="scientific">Kingdonia uniflora</name>
    <dbReference type="NCBI Taxonomy" id="39325"/>
    <lineage>
        <taxon>Eukaryota</taxon>
        <taxon>Viridiplantae</taxon>
        <taxon>Streptophyta</taxon>
        <taxon>Embryophyta</taxon>
        <taxon>Tracheophyta</taxon>
        <taxon>Spermatophyta</taxon>
        <taxon>Magnoliopsida</taxon>
        <taxon>Ranunculales</taxon>
        <taxon>Circaeasteraceae</taxon>
        <taxon>Kingdonia</taxon>
    </lineage>
</organism>
<name>A0A7J7NL38_9MAGN</name>
<protein>
    <submittedName>
        <fullName evidence="1">Uncharacterized protein</fullName>
    </submittedName>
</protein>
<dbReference type="OrthoDB" id="1936739at2759"/>
<comment type="caution">
    <text evidence="1">The sequence shown here is derived from an EMBL/GenBank/DDBJ whole genome shotgun (WGS) entry which is preliminary data.</text>
</comment>
<sequence length="94" mass="10968">MSRKRIPLQVPNGNCEYYLGDRCWRQLTGIAEFARNAQRLQKLTDENATLRRHLDSIDDQLYAHDLHLGRRRDVRVVPLLPGSGARMRQRNRGS</sequence>
<keyword evidence="2" id="KW-1185">Reference proteome</keyword>
<dbReference type="AlphaFoldDB" id="A0A7J7NL38"/>
<reference evidence="1 2" key="1">
    <citation type="journal article" date="2020" name="IScience">
        <title>Genome Sequencing of the Endangered Kingdonia uniflora (Circaeasteraceae, Ranunculales) Reveals Potential Mechanisms of Evolutionary Specialization.</title>
        <authorList>
            <person name="Sun Y."/>
            <person name="Deng T."/>
            <person name="Zhang A."/>
            <person name="Moore M.J."/>
            <person name="Landis J.B."/>
            <person name="Lin N."/>
            <person name="Zhang H."/>
            <person name="Zhang X."/>
            <person name="Huang J."/>
            <person name="Zhang X."/>
            <person name="Sun H."/>
            <person name="Wang H."/>
        </authorList>
    </citation>
    <scope>NUCLEOTIDE SEQUENCE [LARGE SCALE GENOMIC DNA]</scope>
    <source>
        <strain evidence="1">TB1705</strain>
        <tissue evidence="1">Leaf</tissue>
    </source>
</reference>